<dbReference type="EMBL" id="JAATLI010000012">
    <property type="protein sequence ID" value="NJC19690.1"/>
    <property type="molecule type" value="Genomic_DNA"/>
</dbReference>
<proteinExistence type="predicted"/>
<evidence type="ECO:0000313" key="3">
    <source>
        <dbReference type="Proteomes" id="UP000576368"/>
    </source>
</evidence>
<reference evidence="2 4" key="1">
    <citation type="submission" date="2019-09" db="EMBL/GenBank/DDBJ databases">
        <title>Butyricimonas paravirosa DSM 105722 (=214-4 = JCM 18677 = CCUG 65563).</title>
        <authorList>
            <person name="Le Roy T."/>
            <person name="Cani P.D."/>
        </authorList>
    </citation>
    <scope>NUCLEOTIDE SEQUENCE [LARGE SCALE GENOMIC DNA]</scope>
    <source>
        <strain evidence="2 4">DSM 105722</strain>
    </source>
</reference>
<dbReference type="EMBL" id="CP043839">
    <property type="protein sequence ID" value="WOF11601.1"/>
    <property type="molecule type" value="Genomic_DNA"/>
</dbReference>
<name>A0A7X5YEK2_9BACT</name>
<evidence type="ECO:0000313" key="4">
    <source>
        <dbReference type="Proteomes" id="UP001302374"/>
    </source>
</evidence>
<gene>
    <name evidence="2" type="ORF">F1644_04640</name>
    <name evidence="1" type="ORF">GGR15_003326</name>
</gene>
<dbReference type="AlphaFoldDB" id="A0A7X5YEK2"/>
<sequence length="78" mass="8746">MQKYILIYLLFLLVTSCEKDKFEGIELSTGNEIQVSSEQQTIRIALRSGSDWSFASPTSWCRASKISTPQGDTLVINT</sequence>
<evidence type="ECO:0000313" key="1">
    <source>
        <dbReference type="EMBL" id="NJC19690.1"/>
    </source>
</evidence>
<accession>A0A7X5YEK2</accession>
<evidence type="ECO:0000313" key="2">
    <source>
        <dbReference type="EMBL" id="WOF11601.1"/>
    </source>
</evidence>
<dbReference type="PROSITE" id="PS51257">
    <property type="entry name" value="PROKAR_LIPOPROTEIN"/>
    <property type="match status" value="1"/>
</dbReference>
<dbReference type="Proteomes" id="UP000576368">
    <property type="component" value="Unassembled WGS sequence"/>
</dbReference>
<dbReference type="GeneID" id="86890559"/>
<evidence type="ECO:0008006" key="5">
    <source>
        <dbReference type="Google" id="ProtNLM"/>
    </source>
</evidence>
<dbReference type="RefSeq" id="WP_118301947.1">
    <property type="nucleotide sequence ID" value="NZ_BMPA01000011.1"/>
</dbReference>
<keyword evidence="4" id="KW-1185">Reference proteome</keyword>
<protein>
    <recommendedName>
        <fullName evidence="5">BACON domain-containing protein</fullName>
    </recommendedName>
</protein>
<organism evidence="1 3">
    <name type="scientific">Butyricimonas paravirosa</name>
    <dbReference type="NCBI Taxonomy" id="1472417"/>
    <lineage>
        <taxon>Bacteria</taxon>
        <taxon>Pseudomonadati</taxon>
        <taxon>Bacteroidota</taxon>
        <taxon>Bacteroidia</taxon>
        <taxon>Bacteroidales</taxon>
        <taxon>Odoribacteraceae</taxon>
        <taxon>Butyricimonas</taxon>
    </lineage>
</organism>
<reference evidence="1 3" key="2">
    <citation type="submission" date="2020-03" db="EMBL/GenBank/DDBJ databases">
        <title>Genomic Encyclopedia of Type Strains, Phase IV (KMG-IV): sequencing the most valuable type-strain genomes for metagenomic binning, comparative biology and taxonomic classification.</title>
        <authorList>
            <person name="Goeker M."/>
        </authorList>
    </citation>
    <scope>NUCLEOTIDE SEQUENCE [LARGE SCALE GENOMIC DNA]</scope>
    <source>
        <strain evidence="1 3">DSM 105722</strain>
    </source>
</reference>
<dbReference type="Proteomes" id="UP001302374">
    <property type="component" value="Chromosome"/>
</dbReference>